<dbReference type="OrthoDB" id="430326at2759"/>
<evidence type="ECO:0000259" key="12">
    <source>
        <dbReference type="PROSITE" id="PS51959"/>
    </source>
</evidence>
<keyword evidence="9 11" id="KW-0464">Manganese</keyword>
<keyword evidence="10" id="KW-0456">Lyase</keyword>
<evidence type="ECO:0000313" key="13">
    <source>
        <dbReference type="EMBL" id="CAH0103331.1"/>
    </source>
</evidence>
<evidence type="ECO:0000256" key="7">
    <source>
        <dbReference type="ARBA" id="ARBA00022801"/>
    </source>
</evidence>
<dbReference type="Pfam" id="PF09412">
    <property type="entry name" value="XendoU"/>
    <property type="match status" value="1"/>
</dbReference>
<feature type="domain" description="EndoU" evidence="12">
    <location>
        <begin position="27"/>
        <end position="294"/>
    </location>
</feature>
<dbReference type="GO" id="GO:0003723">
    <property type="term" value="F:RNA binding"/>
    <property type="evidence" value="ECO:0007669"/>
    <property type="project" value="UniProtKB-UniRule"/>
</dbReference>
<dbReference type="PANTHER" id="PTHR12439:SF42">
    <property type="entry name" value="ENDORIBONUCLEASE-RELATED"/>
    <property type="match status" value="1"/>
</dbReference>
<accession>A0A8J2RHT3</accession>
<comment type="caution">
    <text evidence="13">The sequence shown here is derived from an EMBL/GenBank/DDBJ whole genome shotgun (WGS) entry which is preliminary data.</text>
</comment>
<gene>
    <name evidence="13" type="ORF">DGAL_LOCUS5899</name>
</gene>
<keyword evidence="6 11" id="KW-0255">Endonuclease</keyword>
<evidence type="ECO:0000256" key="11">
    <source>
        <dbReference type="RuleBase" id="RU367085"/>
    </source>
</evidence>
<sequence length="294" mass="32386">MWMKFIASVFILALVSASVYAKSFRATPISDQEILEQSLNFHEGDVNGVSVTLDLQGLTTDGSLEDLAPGRLIVSDPLADFAKPTLAAAQALLDNYQHDVTVQDELTGQQIAEELAFIDAVMETSVMQQLHTFLISKGEASADVTVFKQFLSTIWFGRWSKYVAGVVASSGWEHVNVFERLENNVIVGFHSWIYLFNEEQDGDFNYLGYIQTVDTGLTNVISIPVDLYGSTKSSTQLNVGASPELDLAIGTLCYVARPDVPCILQGSNGVQYTWETRTVTYNGIQHVESSHPIF</sequence>
<dbReference type="GO" id="GO:0016787">
    <property type="term" value="F:hydrolase activity"/>
    <property type="evidence" value="ECO:0007669"/>
    <property type="project" value="UniProtKB-KW"/>
</dbReference>
<dbReference type="GO" id="GO:0046872">
    <property type="term" value="F:metal ion binding"/>
    <property type="evidence" value="ECO:0007669"/>
    <property type="project" value="UniProtKB-UniRule"/>
</dbReference>
<dbReference type="CDD" id="cd21159">
    <property type="entry name" value="XendoU"/>
    <property type="match status" value="1"/>
</dbReference>
<dbReference type="AlphaFoldDB" id="A0A8J2RHT3"/>
<keyword evidence="14" id="KW-1185">Reference proteome</keyword>
<dbReference type="SUPFAM" id="SSF142877">
    <property type="entry name" value="EndoU-like"/>
    <property type="match status" value="1"/>
</dbReference>
<dbReference type="GO" id="GO:0004521">
    <property type="term" value="F:RNA endonuclease activity"/>
    <property type="evidence" value="ECO:0007669"/>
    <property type="project" value="UniProtKB-UniRule"/>
</dbReference>
<dbReference type="InterPro" id="IPR037227">
    <property type="entry name" value="EndoU-like"/>
</dbReference>
<keyword evidence="4 11" id="KW-0540">Nuclease</keyword>
<keyword evidence="7 11" id="KW-0378">Hydrolase</keyword>
<reference evidence="13" key="1">
    <citation type="submission" date="2021-11" db="EMBL/GenBank/DDBJ databases">
        <authorList>
            <person name="Schell T."/>
        </authorList>
    </citation>
    <scope>NUCLEOTIDE SEQUENCE</scope>
    <source>
        <strain evidence="13">M5</strain>
    </source>
</reference>
<evidence type="ECO:0000256" key="8">
    <source>
        <dbReference type="ARBA" id="ARBA00022884"/>
    </source>
</evidence>
<keyword evidence="5 11" id="KW-0479">Metal-binding</keyword>
<comment type="similarity">
    <text evidence="2 11">Belongs to the ENDOU family.</text>
</comment>
<evidence type="ECO:0000256" key="6">
    <source>
        <dbReference type="ARBA" id="ARBA00022759"/>
    </source>
</evidence>
<comment type="subunit">
    <text evidence="3 11">Monomer.</text>
</comment>
<feature type="signal peptide" evidence="11">
    <location>
        <begin position="1"/>
        <end position="21"/>
    </location>
</feature>
<organism evidence="13 14">
    <name type="scientific">Daphnia galeata</name>
    <dbReference type="NCBI Taxonomy" id="27404"/>
    <lineage>
        <taxon>Eukaryota</taxon>
        <taxon>Metazoa</taxon>
        <taxon>Ecdysozoa</taxon>
        <taxon>Arthropoda</taxon>
        <taxon>Crustacea</taxon>
        <taxon>Branchiopoda</taxon>
        <taxon>Diplostraca</taxon>
        <taxon>Cladocera</taxon>
        <taxon>Anomopoda</taxon>
        <taxon>Daphniidae</taxon>
        <taxon>Daphnia</taxon>
    </lineage>
</organism>
<keyword evidence="8 11" id="KW-0694">RNA-binding</keyword>
<dbReference type="Proteomes" id="UP000789390">
    <property type="component" value="Unassembled WGS sequence"/>
</dbReference>
<evidence type="ECO:0000256" key="5">
    <source>
        <dbReference type="ARBA" id="ARBA00022723"/>
    </source>
</evidence>
<evidence type="ECO:0000256" key="1">
    <source>
        <dbReference type="ARBA" id="ARBA00001936"/>
    </source>
</evidence>
<evidence type="ECO:0000256" key="3">
    <source>
        <dbReference type="ARBA" id="ARBA00011245"/>
    </source>
</evidence>
<feature type="chain" id="PRO_5035337888" description="EndoU domain-containing protein" evidence="11">
    <location>
        <begin position="22"/>
        <end position="294"/>
    </location>
</feature>
<comment type="cofactor">
    <cofactor evidence="1 11">
        <name>Mn(2+)</name>
        <dbReference type="ChEBI" id="CHEBI:29035"/>
    </cofactor>
</comment>
<evidence type="ECO:0000256" key="2">
    <source>
        <dbReference type="ARBA" id="ARBA00010168"/>
    </source>
</evidence>
<protein>
    <recommendedName>
        <fullName evidence="12">EndoU domain-containing protein</fullName>
    </recommendedName>
</protein>
<dbReference type="EMBL" id="CAKKLH010000109">
    <property type="protein sequence ID" value="CAH0103331.1"/>
    <property type="molecule type" value="Genomic_DNA"/>
</dbReference>
<dbReference type="InterPro" id="IPR018998">
    <property type="entry name" value="EndoU_C"/>
</dbReference>
<keyword evidence="11" id="KW-0732">Signal</keyword>
<evidence type="ECO:0000313" key="14">
    <source>
        <dbReference type="Proteomes" id="UP000789390"/>
    </source>
</evidence>
<dbReference type="PANTHER" id="PTHR12439">
    <property type="entry name" value="PLACENTAL PROTEIN 11-RELATED"/>
    <property type="match status" value="1"/>
</dbReference>
<proteinExistence type="inferred from homology"/>
<dbReference type="GO" id="GO:0016829">
    <property type="term" value="F:lyase activity"/>
    <property type="evidence" value="ECO:0007669"/>
    <property type="project" value="UniProtKB-KW"/>
</dbReference>
<evidence type="ECO:0000256" key="9">
    <source>
        <dbReference type="ARBA" id="ARBA00023211"/>
    </source>
</evidence>
<evidence type="ECO:0000256" key="10">
    <source>
        <dbReference type="ARBA" id="ARBA00023239"/>
    </source>
</evidence>
<name>A0A8J2RHT3_9CRUS</name>
<evidence type="ECO:0000256" key="4">
    <source>
        <dbReference type="ARBA" id="ARBA00022722"/>
    </source>
</evidence>
<dbReference type="InterPro" id="IPR039787">
    <property type="entry name" value="ENDOU"/>
</dbReference>
<dbReference type="PROSITE" id="PS51959">
    <property type="entry name" value="ENDOU"/>
    <property type="match status" value="1"/>
</dbReference>